<reference evidence="2" key="2">
    <citation type="submission" date="2023-06" db="EMBL/GenBank/DDBJ databases">
        <authorList>
            <consortium name="Lawrence Berkeley National Laboratory"/>
            <person name="Haridas S."/>
            <person name="Hensen N."/>
            <person name="Bonometti L."/>
            <person name="Westerberg I."/>
            <person name="Brannstrom I.O."/>
            <person name="Guillou S."/>
            <person name="Cros-Aarteil S."/>
            <person name="Calhoun S."/>
            <person name="Kuo A."/>
            <person name="Mondo S."/>
            <person name="Pangilinan J."/>
            <person name="Riley R."/>
            <person name="LaButti K."/>
            <person name="Andreopoulos B."/>
            <person name="Lipzen A."/>
            <person name="Chen C."/>
            <person name="Yanf M."/>
            <person name="Daum C."/>
            <person name="Ng V."/>
            <person name="Clum A."/>
            <person name="Steindorff A."/>
            <person name="Ohm R."/>
            <person name="Martin F."/>
            <person name="Silar P."/>
            <person name="Natvig D."/>
            <person name="Lalanne C."/>
            <person name="Gautier V."/>
            <person name="Ament-velasquez S.L."/>
            <person name="Kruys A."/>
            <person name="Hutchinson M.I."/>
            <person name="Powell A.J."/>
            <person name="Barry K."/>
            <person name="Miller A.N."/>
            <person name="Grigoriev I.V."/>
            <person name="Debuchy R."/>
            <person name="Gladieux P."/>
            <person name="Thoren M.H."/>
            <person name="Johannesson H."/>
        </authorList>
    </citation>
    <scope>NUCLEOTIDE SEQUENCE</scope>
    <source>
        <strain evidence="2">CBS 232.78</strain>
    </source>
</reference>
<proteinExistence type="predicted"/>
<organism evidence="2 3">
    <name type="scientific">Podospora didyma</name>
    <dbReference type="NCBI Taxonomy" id="330526"/>
    <lineage>
        <taxon>Eukaryota</taxon>
        <taxon>Fungi</taxon>
        <taxon>Dikarya</taxon>
        <taxon>Ascomycota</taxon>
        <taxon>Pezizomycotina</taxon>
        <taxon>Sordariomycetes</taxon>
        <taxon>Sordariomycetidae</taxon>
        <taxon>Sordariales</taxon>
        <taxon>Podosporaceae</taxon>
        <taxon>Podospora</taxon>
    </lineage>
</organism>
<dbReference type="EMBL" id="JAULSW010000001">
    <property type="protein sequence ID" value="KAK3393658.1"/>
    <property type="molecule type" value="Genomic_DNA"/>
</dbReference>
<accession>A0AAE0P5A3</accession>
<sequence length="153" mass="17133">MLFFWAYQLCTVICIQASDDNTKRLIFFYFARSKLENACISPPTINSRVFTRRTCSETRSELEAGKICSPPANGRRPGRHRLGQLATSVRGYPGRGGVIKLSEWAEVAMAGYLEEASNGFPRRRQLPVAEPHIAHVSGLLCMPFRLIISQLTS</sequence>
<name>A0AAE0P5A3_9PEZI</name>
<reference evidence="2" key="1">
    <citation type="journal article" date="2023" name="Mol. Phylogenet. Evol.">
        <title>Genome-scale phylogeny and comparative genomics of the fungal order Sordariales.</title>
        <authorList>
            <person name="Hensen N."/>
            <person name="Bonometti L."/>
            <person name="Westerberg I."/>
            <person name="Brannstrom I.O."/>
            <person name="Guillou S."/>
            <person name="Cros-Aarteil S."/>
            <person name="Calhoun S."/>
            <person name="Haridas S."/>
            <person name="Kuo A."/>
            <person name="Mondo S."/>
            <person name="Pangilinan J."/>
            <person name="Riley R."/>
            <person name="LaButti K."/>
            <person name="Andreopoulos B."/>
            <person name="Lipzen A."/>
            <person name="Chen C."/>
            <person name="Yan M."/>
            <person name="Daum C."/>
            <person name="Ng V."/>
            <person name="Clum A."/>
            <person name="Steindorff A."/>
            <person name="Ohm R.A."/>
            <person name="Martin F."/>
            <person name="Silar P."/>
            <person name="Natvig D.O."/>
            <person name="Lalanne C."/>
            <person name="Gautier V."/>
            <person name="Ament-Velasquez S.L."/>
            <person name="Kruys A."/>
            <person name="Hutchinson M.I."/>
            <person name="Powell A.J."/>
            <person name="Barry K."/>
            <person name="Miller A.N."/>
            <person name="Grigoriev I.V."/>
            <person name="Debuchy R."/>
            <person name="Gladieux P."/>
            <person name="Hiltunen Thoren M."/>
            <person name="Johannesson H."/>
        </authorList>
    </citation>
    <scope>NUCLEOTIDE SEQUENCE</scope>
    <source>
        <strain evidence="2">CBS 232.78</strain>
    </source>
</reference>
<keyword evidence="1" id="KW-0732">Signal</keyword>
<protein>
    <submittedName>
        <fullName evidence="2">Uncharacterized protein</fullName>
    </submittedName>
</protein>
<dbReference type="Proteomes" id="UP001285441">
    <property type="component" value="Unassembled WGS sequence"/>
</dbReference>
<evidence type="ECO:0000313" key="3">
    <source>
        <dbReference type="Proteomes" id="UP001285441"/>
    </source>
</evidence>
<dbReference type="AlphaFoldDB" id="A0AAE0P5A3"/>
<feature type="signal peptide" evidence="1">
    <location>
        <begin position="1"/>
        <end position="17"/>
    </location>
</feature>
<comment type="caution">
    <text evidence="2">The sequence shown here is derived from an EMBL/GenBank/DDBJ whole genome shotgun (WGS) entry which is preliminary data.</text>
</comment>
<evidence type="ECO:0000256" key="1">
    <source>
        <dbReference type="SAM" id="SignalP"/>
    </source>
</evidence>
<gene>
    <name evidence="2" type="ORF">B0H63DRAFT_23220</name>
</gene>
<evidence type="ECO:0000313" key="2">
    <source>
        <dbReference type="EMBL" id="KAK3393658.1"/>
    </source>
</evidence>
<feature type="chain" id="PRO_5042280533" evidence="1">
    <location>
        <begin position="18"/>
        <end position="153"/>
    </location>
</feature>
<keyword evidence="3" id="KW-1185">Reference proteome</keyword>